<evidence type="ECO:0000256" key="9">
    <source>
        <dbReference type="SAM" id="MobiDB-lite"/>
    </source>
</evidence>
<evidence type="ECO:0000256" key="5">
    <source>
        <dbReference type="ARBA" id="ARBA00023211"/>
    </source>
</evidence>
<evidence type="ECO:0000256" key="1">
    <source>
        <dbReference type="ARBA" id="ARBA00001936"/>
    </source>
</evidence>
<gene>
    <name evidence="11" type="ORF">BOX15_Mlig003105g1</name>
</gene>
<proteinExistence type="inferred from homology"/>
<dbReference type="InterPro" id="IPR029052">
    <property type="entry name" value="Metallo-depent_PP-like"/>
</dbReference>
<feature type="compositionally biased region" description="Polar residues" evidence="9">
    <location>
        <begin position="49"/>
        <end position="59"/>
    </location>
</feature>
<keyword evidence="12" id="KW-1185">Reference proteome</keyword>
<dbReference type="InterPro" id="IPR050341">
    <property type="entry name" value="PP1_catalytic_subunit"/>
</dbReference>
<feature type="domain" description="Serine/threonine specific protein phosphatases" evidence="10">
    <location>
        <begin position="178"/>
        <end position="183"/>
    </location>
</feature>
<comment type="catalytic activity">
    <reaction evidence="6">
        <text>O-phospho-L-seryl-[protein] + H2O = L-seryl-[protein] + phosphate</text>
        <dbReference type="Rhea" id="RHEA:20629"/>
        <dbReference type="Rhea" id="RHEA-COMP:9863"/>
        <dbReference type="Rhea" id="RHEA-COMP:11604"/>
        <dbReference type="ChEBI" id="CHEBI:15377"/>
        <dbReference type="ChEBI" id="CHEBI:29999"/>
        <dbReference type="ChEBI" id="CHEBI:43474"/>
        <dbReference type="ChEBI" id="CHEBI:83421"/>
        <dbReference type="EC" id="3.1.3.16"/>
    </reaction>
</comment>
<dbReference type="PANTHER" id="PTHR11668">
    <property type="entry name" value="SERINE/THREONINE PROTEIN PHOSPHATASE"/>
    <property type="match status" value="1"/>
</dbReference>
<dbReference type="PANTHER" id="PTHR11668:SF300">
    <property type="entry name" value="SERINE_THREONINE-PROTEIN PHOSPHATASE"/>
    <property type="match status" value="1"/>
</dbReference>
<evidence type="ECO:0000256" key="6">
    <source>
        <dbReference type="ARBA" id="ARBA00047761"/>
    </source>
</evidence>
<protein>
    <recommendedName>
        <fullName evidence="8">Serine/threonine-protein phosphatase</fullName>
        <ecNumber evidence="8">3.1.3.16</ecNumber>
    </recommendedName>
</protein>
<keyword evidence="5" id="KW-0464">Manganese</keyword>
<evidence type="ECO:0000259" key="10">
    <source>
        <dbReference type="PROSITE" id="PS00125"/>
    </source>
</evidence>
<dbReference type="GO" id="GO:0046872">
    <property type="term" value="F:metal ion binding"/>
    <property type="evidence" value="ECO:0007669"/>
    <property type="project" value="UniProtKB-KW"/>
</dbReference>
<dbReference type="PRINTS" id="PR00114">
    <property type="entry name" value="STPHPHTASE"/>
</dbReference>
<accession>A0A267GWP9</accession>
<dbReference type="AlphaFoldDB" id="A0A267GWP9"/>
<dbReference type="Pfam" id="PF00149">
    <property type="entry name" value="Metallophos"/>
    <property type="match status" value="1"/>
</dbReference>
<dbReference type="Gene3D" id="3.60.21.10">
    <property type="match status" value="1"/>
</dbReference>
<evidence type="ECO:0000313" key="12">
    <source>
        <dbReference type="Proteomes" id="UP000215902"/>
    </source>
</evidence>
<evidence type="ECO:0000256" key="7">
    <source>
        <dbReference type="ARBA" id="ARBA00048336"/>
    </source>
</evidence>
<dbReference type="InterPro" id="IPR004843">
    <property type="entry name" value="Calcineurin-like_PHP"/>
</dbReference>
<dbReference type="STRING" id="282301.A0A267GWP9"/>
<sequence length="470" mass="52139">MPPGQSSPKPASADAALLSDEVNEWRLVDSEEDEDTASASSERLPEQQPPLQSDSNAGNSDPPETVAGLFSRLHNAGLQQRCLPSDFTVQLIAGALATAKSVLLAEPNCLQLAGPIVMFGDLHGEFHSLVKLIEVLGRPPARSYLFLGDYVDRGPLSLETVLYLLLLKALHPRHVFVLRGNHEDRRIYRYFNFEDELIATFGLTAGQNLSNYFNETFCYLPVCAVVNGEIFCCHGGLSPYFNHPRFAASQAELVRRINEPSKPLHFRKSDFIADLLWSDALDIVAEMPSPAVYPSTAEEWIEQRNAVSDALGTMRSTVATSAVPTVSPSLRLSQMPMLESASNADGQQGVVEWMPNPRGCSYVFTKAACFNFLRRHRLNWLIRAHMFVMNGCKFSFEGRCVTLFSAADYAQRYRNTGAVLHIPGSASDGTKFPGRTLRFCKKNLLQCDSRLPENPADWPEEIAVKKSLIR</sequence>
<evidence type="ECO:0000256" key="3">
    <source>
        <dbReference type="ARBA" id="ARBA00022801"/>
    </source>
</evidence>
<dbReference type="SMART" id="SM00156">
    <property type="entry name" value="PP2Ac"/>
    <property type="match status" value="1"/>
</dbReference>
<comment type="catalytic activity">
    <reaction evidence="7 8">
        <text>O-phospho-L-threonyl-[protein] + H2O = L-threonyl-[protein] + phosphate</text>
        <dbReference type="Rhea" id="RHEA:47004"/>
        <dbReference type="Rhea" id="RHEA-COMP:11060"/>
        <dbReference type="Rhea" id="RHEA-COMP:11605"/>
        <dbReference type="ChEBI" id="CHEBI:15377"/>
        <dbReference type="ChEBI" id="CHEBI:30013"/>
        <dbReference type="ChEBI" id="CHEBI:43474"/>
        <dbReference type="ChEBI" id="CHEBI:61977"/>
        <dbReference type="EC" id="3.1.3.16"/>
    </reaction>
</comment>
<dbReference type="SUPFAM" id="SSF56300">
    <property type="entry name" value="Metallo-dependent phosphatases"/>
    <property type="match status" value="1"/>
</dbReference>
<comment type="caution">
    <text evidence="11">The sequence shown here is derived from an EMBL/GenBank/DDBJ whole genome shotgun (WGS) entry which is preliminary data.</text>
</comment>
<dbReference type="GO" id="GO:0005634">
    <property type="term" value="C:nucleus"/>
    <property type="evidence" value="ECO:0007669"/>
    <property type="project" value="TreeGrafter"/>
</dbReference>
<evidence type="ECO:0000256" key="2">
    <source>
        <dbReference type="ARBA" id="ARBA00022723"/>
    </source>
</evidence>
<evidence type="ECO:0000313" key="11">
    <source>
        <dbReference type="EMBL" id="PAA89874.1"/>
    </source>
</evidence>
<keyword evidence="2" id="KW-0479">Metal-binding</keyword>
<organism evidence="11 12">
    <name type="scientific">Macrostomum lignano</name>
    <dbReference type="NCBI Taxonomy" id="282301"/>
    <lineage>
        <taxon>Eukaryota</taxon>
        <taxon>Metazoa</taxon>
        <taxon>Spiralia</taxon>
        <taxon>Lophotrochozoa</taxon>
        <taxon>Platyhelminthes</taxon>
        <taxon>Rhabditophora</taxon>
        <taxon>Macrostomorpha</taxon>
        <taxon>Macrostomida</taxon>
        <taxon>Macrostomidae</taxon>
        <taxon>Macrostomum</taxon>
    </lineage>
</organism>
<name>A0A267GWP9_9PLAT</name>
<dbReference type="GO" id="GO:0005737">
    <property type="term" value="C:cytoplasm"/>
    <property type="evidence" value="ECO:0007669"/>
    <property type="project" value="TreeGrafter"/>
</dbReference>
<comment type="cofactor">
    <cofactor evidence="1">
        <name>Mn(2+)</name>
        <dbReference type="ChEBI" id="CHEBI:29035"/>
    </cofactor>
</comment>
<dbReference type="PROSITE" id="PS00125">
    <property type="entry name" value="SER_THR_PHOSPHATASE"/>
    <property type="match status" value="1"/>
</dbReference>
<evidence type="ECO:0000256" key="4">
    <source>
        <dbReference type="ARBA" id="ARBA00022912"/>
    </source>
</evidence>
<keyword evidence="4" id="KW-0904">Protein phosphatase</keyword>
<feature type="region of interest" description="Disordered" evidence="9">
    <location>
        <begin position="1"/>
        <end position="66"/>
    </location>
</feature>
<dbReference type="Proteomes" id="UP000215902">
    <property type="component" value="Unassembled WGS sequence"/>
</dbReference>
<reference evidence="11 12" key="1">
    <citation type="submission" date="2017-06" db="EMBL/GenBank/DDBJ databases">
        <title>A platform for efficient transgenesis in Macrostomum lignano, a flatworm model organism for stem cell research.</title>
        <authorList>
            <person name="Berezikov E."/>
        </authorList>
    </citation>
    <scope>NUCLEOTIDE SEQUENCE [LARGE SCALE GENOMIC DNA]</scope>
    <source>
        <strain evidence="11">DV1</strain>
        <tissue evidence="11">Whole organism</tissue>
    </source>
</reference>
<comment type="similarity">
    <text evidence="8">Belongs to the PPP phosphatase family.</text>
</comment>
<dbReference type="InterPro" id="IPR006186">
    <property type="entry name" value="Ser/Thr-sp_prot-phosphatase"/>
</dbReference>
<evidence type="ECO:0000256" key="8">
    <source>
        <dbReference type="RuleBase" id="RU004273"/>
    </source>
</evidence>
<dbReference type="EMBL" id="NIVC01000132">
    <property type="protein sequence ID" value="PAA89874.1"/>
    <property type="molecule type" value="Genomic_DNA"/>
</dbReference>
<dbReference type="EC" id="3.1.3.16" evidence="8"/>
<keyword evidence="3 8" id="KW-0378">Hydrolase</keyword>
<dbReference type="GO" id="GO:0004722">
    <property type="term" value="F:protein serine/threonine phosphatase activity"/>
    <property type="evidence" value="ECO:0007669"/>
    <property type="project" value="UniProtKB-EC"/>
</dbReference>